<dbReference type="InterPro" id="IPR017452">
    <property type="entry name" value="GPCR_Rhodpsn_7TM"/>
</dbReference>
<evidence type="ECO:0000256" key="4">
    <source>
        <dbReference type="ARBA" id="ARBA00022989"/>
    </source>
</evidence>
<dbReference type="PRINTS" id="PR00237">
    <property type="entry name" value="GPCRRHODOPSN"/>
</dbReference>
<feature type="transmembrane region" description="Helical" evidence="11">
    <location>
        <begin position="214"/>
        <end position="237"/>
    </location>
</feature>
<evidence type="ECO:0000256" key="9">
    <source>
        <dbReference type="RuleBase" id="RU000688"/>
    </source>
</evidence>
<evidence type="ECO:0000259" key="12">
    <source>
        <dbReference type="PROSITE" id="PS50262"/>
    </source>
</evidence>
<dbReference type="GO" id="GO:0005886">
    <property type="term" value="C:plasma membrane"/>
    <property type="evidence" value="ECO:0007669"/>
    <property type="project" value="UniProtKB-SubCell"/>
</dbReference>
<dbReference type="PROSITE" id="PS00237">
    <property type="entry name" value="G_PROTEIN_RECEP_F1_1"/>
    <property type="match status" value="1"/>
</dbReference>
<reference evidence="13" key="2">
    <citation type="submission" date="2025-09" db="UniProtKB">
        <authorList>
            <consortium name="Ensembl"/>
        </authorList>
    </citation>
    <scope>IDENTIFICATION</scope>
</reference>
<dbReference type="SUPFAM" id="SSF81321">
    <property type="entry name" value="Family A G protein-coupled receptor-like"/>
    <property type="match status" value="1"/>
</dbReference>
<evidence type="ECO:0000256" key="3">
    <source>
        <dbReference type="ARBA" id="ARBA00022692"/>
    </source>
</evidence>
<accession>A0A3Q2EBL5</accession>
<proteinExistence type="inferred from homology"/>
<feature type="region of interest" description="Disordered" evidence="10">
    <location>
        <begin position="345"/>
        <end position="380"/>
    </location>
</feature>
<name>A0A3Q2EBL5_CYPVA</name>
<dbReference type="RefSeq" id="XP_015257780.1">
    <property type="nucleotide sequence ID" value="XM_015402294.1"/>
</dbReference>
<feature type="transmembrane region" description="Helical" evidence="11">
    <location>
        <begin position="44"/>
        <end position="70"/>
    </location>
</feature>
<comment type="subcellular location">
    <subcellularLocation>
        <location evidence="1">Cell membrane</location>
        <topology evidence="1">Multi-pass membrane protein</topology>
    </subcellularLocation>
</comment>
<dbReference type="PRINTS" id="PR01157">
    <property type="entry name" value="P2YPURNOCPTR"/>
</dbReference>
<dbReference type="Ensembl" id="ENSCVAT00000021707.1">
    <property type="protein sequence ID" value="ENSCVAP00000029074.1"/>
    <property type="gene ID" value="ENSCVAG00000016566.1"/>
</dbReference>
<dbReference type="PROSITE" id="PS50262">
    <property type="entry name" value="G_PROTEIN_RECEP_F1_2"/>
    <property type="match status" value="1"/>
</dbReference>
<keyword evidence="3 9" id="KW-0812">Transmembrane</keyword>
<evidence type="ECO:0000256" key="7">
    <source>
        <dbReference type="ARBA" id="ARBA00023170"/>
    </source>
</evidence>
<evidence type="ECO:0000256" key="6">
    <source>
        <dbReference type="ARBA" id="ARBA00023136"/>
    </source>
</evidence>
<dbReference type="Pfam" id="PF00001">
    <property type="entry name" value="7tm_1"/>
    <property type="match status" value="1"/>
</dbReference>
<dbReference type="GO" id="GO:0045028">
    <property type="term" value="F:G protein-coupled purinergic nucleotide receptor activity"/>
    <property type="evidence" value="ECO:0007669"/>
    <property type="project" value="TreeGrafter"/>
</dbReference>
<feature type="transmembrane region" description="Helical" evidence="11">
    <location>
        <begin position="301"/>
        <end position="322"/>
    </location>
</feature>
<dbReference type="KEGG" id="cvg:107102852"/>
<evidence type="ECO:0000256" key="8">
    <source>
        <dbReference type="ARBA" id="ARBA00023224"/>
    </source>
</evidence>
<comment type="similarity">
    <text evidence="9">Belongs to the G-protein coupled receptor 1 family.</text>
</comment>
<feature type="transmembrane region" description="Helical" evidence="11">
    <location>
        <begin position="116"/>
        <end position="143"/>
    </location>
</feature>
<dbReference type="PANTHER" id="PTHR24233:SF11">
    <property type="entry name" value="P2Y PURINOCEPTOR 14-LIKE"/>
    <property type="match status" value="1"/>
</dbReference>
<dbReference type="GeneID" id="107102852"/>
<evidence type="ECO:0000256" key="1">
    <source>
        <dbReference type="ARBA" id="ARBA00004651"/>
    </source>
</evidence>
<keyword evidence="5 9" id="KW-0297">G-protein coupled receptor</keyword>
<evidence type="ECO:0000256" key="10">
    <source>
        <dbReference type="SAM" id="MobiDB-lite"/>
    </source>
</evidence>
<dbReference type="AlphaFoldDB" id="A0A3Q2EBL5"/>
<evidence type="ECO:0000313" key="14">
    <source>
        <dbReference type="Proteomes" id="UP000265020"/>
    </source>
</evidence>
<sequence>MHNPINEEKGNMHENCTATTAAYNDSVTTQNTSTILQCDQPGRVAYPLFIVIYSILFLVGLILNSVILWFHCCRPQRNVSRSLMIFLKNLTAADLLLCLSLPLRIIHYATSSVTIHLIYCSFGASMLFLNMYGSIFFMGYIALNRYLKVVHPLRTCFLLTVRAACITSTTTWLLLLAAMMAYFIPLLKTNQRVKSADCSCEELHSQSVKLVYKAVHLCALVTFLLVFLSMLFSYYSAYHKVLQAQQRQPYCSSSKKLLRSRRKMLMLICIFCISFIPYHIVRLPVAFQQESNLAQSFYYPLQLTTMVSVLNVCLDPLVYYIFSKDFRDHLRLRLRNSRIISQKVNENRRRSEHQQRTKDIKEEVSFSTTSRLGGNLDSEN</sequence>
<feature type="domain" description="G-protein coupled receptors family 1 profile" evidence="12">
    <location>
        <begin position="63"/>
        <end position="319"/>
    </location>
</feature>
<evidence type="ECO:0000256" key="5">
    <source>
        <dbReference type="ARBA" id="ARBA00023040"/>
    </source>
</evidence>
<keyword evidence="14" id="KW-1185">Reference proteome</keyword>
<feature type="transmembrane region" description="Helical" evidence="11">
    <location>
        <begin position="90"/>
        <end position="110"/>
    </location>
</feature>
<keyword evidence="7 9" id="KW-0675">Receptor</keyword>
<reference evidence="13" key="1">
    <citation type="submission" date="2025-08" db="UniProtKB">
        <authorList>
            <consortium name="Ensembl"/>
        </authorList>
    </citation>
    <scope>IDENTIFICATION</scope>
</reference>
<evidence type="ECO:0000256" key="11">
    <source>
        <dbReference type="SAM" id="Phobius"/>
    </source>
</evidence>
<keyword evidence="6 11" id="KW-0472">Membrane</keyword>
<dbReference type="OMA" id="HENCTAT"/>
<keyword evidence="2" id="KW-1003">Cell membrane</keyword>
<keyword evidence="4 11" id="KW-1133">Transmembrane helix</keyword>
<protein>
    <submittedName>
        <fullName evidence="13">P2Y purinoceptor 14-like</fullName>
    </submittedName>
</protein>
<feature type="transmembrane region" description="Helical" evidence="11">
    <location>
        <begin position="264"/>
        <end position="281"/>
    </location>
</feature>
<dbReference type="GeneTree" id="ENSGT01150000286998"/>
<dbReference type="OrthoDB" id="9947214at2759"/>
<dbReference type="Proteomes" id="UP000265020">
    <property type="component" value="Unassembled WGS sequence"/>
</dbReference>
<evidence type="ECO:0000313" key="13">
    <source>
        <dbReference type="Ensembl" id="ENSCVAP00000029074.1"/>
    </source>
</evidence>
<feature type="compositionally biased region" description="Basic and acidic residues" evidence="10">
    <location>
        <begin position="345"/>
        <end position="364"/>
    </location>
</feature>
<evidence type="ECO:0000256" key="2">
    <source>
        <dbReference type="ARBA" id="ARBA00022475"/>
    </source>
</evidence>
<feature type="transmembrane region" description="Helical" evidence="11">
    <location>
        <begin position="155"/>
        <end position="184"/>
    </location>
</feature>
<dbReference type="Gene3D" id="1.20.1070.10">
    <property type="entry name" value="Rhodopsin 7-helix transmembrane proteins"/>
    <property type="match status" value="1"/>
</dbReference>
<keyword evidence="8 9" id="KW-0807">Transducer</keyword>
<dbReference type="InterPro" id="IPR000276">
    <property type="entry name" value="GPCR_Rhodpsn"/>
</dbReference>
<organism evidence="13 14">
    <name type="scientific">Cyprinodon variegatus</name>
    <name type="common">Sheepshead minnow</name>
    <dbReference type="NCBI Taxonomy" id="28743"/>
    <lineage>
        <taxon>Eukaryota</taxon>
        <taxon>Metazoa</taxon>
        <taxon>Chordata</taxon>
        <taxon>Craniata</taxon>
        <taxon>Vertebrata</taxon>
        <taxon>Euteleostomi</taxon>
        <taxon>Actinopterygii</taxon>
        <taxon>Neopterygii</taxon>
        <taxon>Teleostei</taxon>
        <taxon>Neoteleostei</taxon>
        <taxon>Acanthomorphata</taxon>
        <taxon>Ovalentaria</taxon>
        <taxon>Atherinomorphae</taxon>
        <taxon>Cyprinodontiformes</taxon>
        <taxon>Cyprinodontidae</taxon>
        <taxon>Cyprinodon</taxon>
    </lineage>
</organism>
<dbReference type="PANTHER" id="PTHR24233">
    <property type="entry name" value="P2Y PURINOCEPTOR-RELATED G-PROTEIN COUPLED RECEPTOR"/>
    <property type="match status" value="1"/>
</dbReference>